<comment type="caution">
    <text evidence="1">The sequence shown here is derived from an EMBL/GenBank/DDBJ whole genome shotgun (WGS) entry which is preliminary data.</text>
</comment>
<dbReference type="HOGENOM" id="CLU_1265665_0_0_9"/>
<organism evidence="1 2">
    <name type="scientific">Sporosarcina newyorkensis 2681</name>
    <dbReference type="NCBI Taxonomy" id="1027292"/>
    <lineage>
        <taxon>Bacteria</taxon>
        <taxon>Bacillati</taxon>
        <taxon>Bacillota</taxon>
        <taxon>Bacilli</taxon>
        <taxon>Bacillales</taxon>
        <taxon>Caryophanaceae</taxon>
        <taxon>Sporosarcina</taxon>
    </lineage>
</organism>
<dbReference type="OrthoDB" id="2449513at2"/>
<proteinExistence type="predicted"/>
<reference evidence="1 2" key="1">
    <citation type="submission" date="2011-04" db="EMBL/GenBank/DDBJ databases">
        <authorList>
            <person name="Muzny D."/>
            <person name="Qin X."/>
            <person name="Deng J."/>
            <person name="Jiang H."/>
            <person name="Liu Y."/>
            <person name="Qu J."/>
            <person name="Song X.-Z."/>
            <person name="Zhang L."/>
            <person name="Thornton R."/>
            <person name="Coyle M."/>
            <person name="Francisco L."/>
            <person name="Jackson L."/>
            <person name="Javaid M."/>
            <person name="Korchina V."/>
            <person name="Kovar C."/>
            <person name="Mata R."/>
            <person name="Mathew T."/>
            <person name="Ngo R."/>
            <person name="Nguyen L."/>
            <person name="Nguyen N."/>
            <person name="Okwuonu G."/>
            <person name="Ongeri F."/>
            <person name="Pham C."/>
            <person name="Simmons D."/>
            <person name="Wilczek-Boney K."/>
            <person name="Hale W."/>
            <person name="Jakkamsetti A."/>
            <person name="Pham P."/>
            <person name="Ruth R."/>
            <person name="San Lucas F."/>
            <person name="Warren J."/>
            <person name="Zhang J."/>
            <person name="Zhao Z."/>
            <person name="Zhou C."/>
            <person name="Zhu D."/>
            <person name="Lee S."/>
            <person name="Bess C."/>
            <person name="Blankenburg K."/>
            <person name="Forbes L."/>
            <person name="Fu Q."/>
            <person name="Gubbala S."/>
            <person name="Hirani K."/>
            <person name="Jayaseelan J.C."/>
            <person name="Lara F."/>
            <person name="Munidasa M."/>
            <person name="Palculict T."/>
            <person name="Patil S."/>
            <person name="Pu L.-L."/>
            <person name="Saada N."/>
            <person name="Tang L."/>
            <person name="Weissenberger G."/>
            <person name="Zhu Y."/>
            <person name="Hemphill L."/>
            <person name="Shang Y."/>
            <person name="Youmans B."/>
            <person name="Ayvaz T."/>
            <person name="Ross M."/>
            <person name="Santibanez J."/>
            <person name="Aqrawi P."/>
            <person name="Gross S."/>
            <person name="Joshi V."/>
            <person name="Fowler G."/>
            <person name="Nazareth L."/>
            <person name="Reid J."/>
            <person name="Worley K."/>
            <person name="Petrosino J."/>
            <person name="Highlander S."/>
            <person name="Gibbs R."/>
        </authorList>
    </citation>
    <scope>NUCLEOTIDE SEQUENCE [LARGE SCALE GENOMIC DNA]</scope>
    <source>
        <strain evidence="1 2">2681</strain>
    </source>
</reference>
<dbReference type="STRING" id="759851.SAMN04244570_3205"/>
<protein>
    <submittedName>
        <fullName evidence="1">Uncharacterized protein</fullName>
    </submittedName>
</protein>
<accession>F9DU02</accession>
<dbReference type="eggNOG" id="ENOG50319V6">
    <property type="taxonomic scope" value="Bacteria"/>
</dbReference>
<evidence type="ECO:0000313" key="2">
    <source>
        <dbReference type="Proteomes" id="UP000005316"/>
    </source>
</evidence>
<dbReference type="Proteomes" id="UP000005316">
    <property type="component" value="Unassembled WGS sequence"/>
</dbReference>
<dbReference type="RefSeq" id="WP_009498959.1">
    <property type="nucleotide sequence ID" value="NZ_GL982999.1"/>
</dbReference>
<dbReference type="AlphaFoldDB" id="F9DU02"/>
<name>F9DU02_9BACL</name>
<gene>
    <name evidence="1" type="ORF">HMPREF9372_2283</name>
</gene>
<evidence type="ECO:0000313" key="1">
    <source>
        <dbReference type="EMBL" id="EGQ25186.1"/>
    </source>
</evidence>
<sequence>MLKKIILLLTLCFLLILYLPQLIKPSPALTTAFRLTENPTVIVRGSQGSALTINISFGEQEVKDLLEQLTQPYPLLFVDVEWASRFPNLVEEMKKRSLPVALLGQEGNRYEVDRELFEQQLDQFETFFETRPLWFRTVDEQFPQPLLHKLNEAEINALGSTVHWKEGALPKPAAGDIISIPHHLDERAQVEDIERLMASRPFQSVEDLLFQPKIKTKKIPK</sequence>
<dbReference type="EMBL" id="AFPZ01000070">
    <property type="protein sequence ID" value="EGQ25186.1"/>
    <property type="molecule type" value="Genomic_DNA"/>
</dbReference>